<dbReference type="EMBL" id="FOQO01000008">
    <property type="protein sequence ID" value="SFJ21226.1"/>
    <property type="molecule type" value="Genomic_DNA"/>
</dbReference>
<keyword evidence="1" id="KW-0472">Membrane</keyword>
<keyword evidence="1" id="KW-1133">Transmembrane helix</keyword>
<gene>
    <name evidence="2" type="ORF">SAMN05444682_10857</name>
</gene>
<feature type="transmembrane region" description="Helical" evidence="1">
    <location>
        <begin position="55"/>
        <end position="81"/>
    </location>
</feature>
<keyword evidence="3" id="KW-1185">Reference proteome</keyword>
<evidence type="ECO:0000256" key="1">
    <source>
        <dbReference type="SAM" id="Phobius"/>
    </source>
</evidence>
<name>A0A1I3PJL6_9SPHI</name>
<evidence type="ECO:0000313" key="2">
    <source>
        <dbReference type="EMBL" id="SFJ21226.1"/>
    </source>
</evidence>
<evidence type="ECO:0000313" key="3">
    <source>
        <dbReference type="Proteomes" id="UP000198670"/>
    </source>
</evidence>
<dbReference type="Proteomes" id="UP000198670">
    <property type="component" value="Unassembled WGS sequence"/>
</dbReference>
<sequence>MYRENHHGMCPYSSPQLAQTHLSGTIRHVGHPTPVHVEICRVGNHIIINPGIEIYLYYFGIAVFITIESIAYPLVAIFVIVKDKEITLPSSGYKERPVIF</sequence>
<dbReference type="STRING" id="1477437.SAMN05444682_10857"/>
<accession>A0A1I3PJL6</accession>
<reference evidence="2 3" key="1">
    <citation type="submission" date="2016-10" db="EMBL/GenBank/DDBJ databases">
        <authorList>
            <person name="de Groot N.N."/>
        </authorList>
    </citation>
    <scope>NUCLEOTIDE SEQUENCE [LARGE SCALE GENOMIC DNA]</scope>
    <source>
        <strain evidence="2 3">RK1</strain>
    </source>
</reference>
<proteinExistence type="predicted"/>
<protein>
    <submittedName>
        <fullName evidence="2">Uncharacterized protein</fullName>
    </submittedName>
</protein>
<organism evidence="2 3">
    <name type="scientific">Parapedobacter indicus</name>
    <dbReference type="NCBI Taxonomy" id="1477437"/>
    <lineage>
        <taxon>Bacteria</taxon>
        <taxon>Pseudomonadati</taxon>
        <taxon>Bacteroidota</taxon>
        <taxon>Sphingobacteriia</taxon>
        <taxon>Sphingobacteriales</taxon>
        <taxon>Sphingobacteriaceae</taxon>
        <taxon>Parapedobacter</taxon>
    </lineage>
</organism>
<keyword evidence="1" id="KW-0812">Transmembrane</keyword>
<dbReference type="AlphaFoldDB" id="A0A1I3PJL6"/>